<proteinExistence type="predicted"/>
<dbReference type="GO" id="GO:0005938">
    <property type="term" value="C:cell cortex"/>
    <property type="evidence" value="ECO:0007669"/>
    <property type="project" value="TreeGrafter"/>
</dbReference>
<keyword evidence="3" id="KW-0677">Repeat</keyword>
<dbReference type="STRING" id="1173022.Cri9333_0899"/>
<dbReference type="Gene3D" id="1.25.40.10">
    <property type="entry name" value="Tetratricopeptide repeat domain"/>
    <property type="match status" value="2"/>
</dbReference>
<dbReference type="PATRIC" id="fig|1173022.3.peg.975"/>
<evidence type="ECO:0000256" key="1">
    <source>
        <dbReference type="ARBA" id="ARBA00004496"/>
    </source>
</evidence>
<dbReference type="InterPro" id="IPR019734">
    <property type="entry name" value="TPR_rpt"/>
</dbReference>
<evidence type="ECO:0000313" key="6">
    <source>
        <dbReference type="Proteomes" id="UP000010472"/>
    </source>
</evidence>
<accession>K9VW75</accession>
<dbReference type="SMART" id="SM00028">
    <property type="entry name" value="TPR"/>
    <property type="match status" value="3"/>
</dbReference>
<dbReference type="KEGG" id="cep:Cri9333_0899"/>
<evidence type="ECO:0000313" key="5">
    <source>
        <dbReference type="EMBL" id="AFZ11814.1"/>
    </source>
</evidence>
<evidence type="ECO:0000256" key="3">
    <source>
        <dbReference type="ARBA" id="ARBA00022737"/>
    </source>
</evidence>
<keyword evidence="4" id="KW-0802">TPR repeat</keyword>
<comment type="subcellular location">
    <subcellularLocation>
        <location evidence="1">Cytoplasm</location>
    </subcellularLocation>
</comment>
<organism evidence="5 6">
    <name type="scientific">Crinalium epipsammum PCC 9333</name>
    <dbReference type="NCBI Taxonomy" id="1173022"/>
    <lineage>
        <taxon>Bacteria</taxon>
        <taxon>Bacillati</taxon>
        <taxon>Cyanobacteriota</taxon>
        <taxon>Cyanophyceae</taxon>
        <taxon>Gomontiellales</taxon>
        <taxon>Gomontiellaceae</taxon>
        <taxon>Crinalium</taxon>
    </lineage>
</organism>
<feature type="repeat" description="TPR" evidence="4">
    <location>
        <begin position="359"/>
        <end position="392"/>
    </location>
</feature>
<sequence length="620" mass="69327">MSDSTSLRDRYLQLIDEIVQITLKGQIRSKEQVYQMLVKDISVGTGEIFERCLDERLTSTQHEVDNNLQPATATRRLRALKTIEGEWQRWQKDNRIGSAIAQAVQQIITAEPPHRLTTVLRIIDPNQQQVLTLEQLQQLATALQQQVATNPDSDLQQVAEIATGLTRGINSWQRLQGDLVSWIYEGNRGSLGFGGTPEQSGPWALWAKQVNSSLPQSVFHTLASNQSLVEFAANQNSVELSAWVELTVVLQCLQRGLVEWFDKLVYDSQVGSKLSISIFLTFSVVWSQLASGFNYGGRFTLYADACFQLTMQILRAFSQRSYFPLYGGIFASFAGNYLKDALNYLDEPLRRVAGTTEKARILTLVGYSFRTQGRYDQAIAFHQEALEIARTAGDRICEIASFNHLSRICVGQKNYAEAINYSQRALILARQTGDKLGEANALANLGYSEVFQAQQLEQIEPEVYESAINYLEQGLKLSEKLGDSQSKALCLSSLGIANVILEQPQDAIAYLEASLQAAQFSGDLYLQGLSLAYLAEALYNFKNIDKAVLAGCLGMYLLEQIAAKEWRQPAGLITVLQGQMGVEAFHKLLQQQRPQIISVIGVDGYDYIPQLLQQYQRSIM</sequence>
<dbReference type="GO" id="GO:0005092">
    <property type="term" value="F:GDP-dissociation inhibitor activity"/>
    <property type="evidence" value="ECO:0007669"/>
    <property type="project" value="TreeGrafter"/>
</dbReference>
<reference evidence="5 6" key="1">
    <citation type="submission" date="2012-06" db="EMBL/GenBank/DDBJ databases">
        <title>Finished chromosome of genome of Crinalium epipsammum PCC 9333.</title>
        <authorList>
            <consortium name="US DOE Joint Genome Institute"/>
            <person name="Gugger M."/>
            <person name="Coursin T."/>
            <person name="Rippka R."/>
            <person name="Tandeau De Marsac N."/>
            <person name="Huntemann M."/>
            <person name="Wei C.-L."/>
            <person name="Han J."/>
            <person name="Detter J.C."/>
            <person name="Han C."/>
            <person name="Tapia R."/>
            <person name="Davenport K."/>
            <person name="Daligault H."/>
            <person name="Erkkila T."/>
            <person name="Gu W."/>
            <person name="Munk A.C.C."/>
            <person name="Teshima H."/>
            <person name="Xu Y."/>
            <person name="Chain P."/>
            <person name="Chen A."/>
            <person name="Krypides N."/>
            <person name="Mavromatis K."/>
            <person name="Markowitz V."/>
            <person name="Szeto E."/>
            <person name="Ivanova N."/>
            <person name="Mikhailova N."/>
            <person name="Ovchinnikova G."/>
            <person name="Pagani I."/>
            <person name="Pati A."/>
            <person name="Goodwin L."/>
            <person name="Peters L."/>
            <person name="Pitluck S."/>
            <person name="Woyke T."/>
            <person name="Kerfeld C."/>
        </authorList>
    </citation>
    <scope>NUCLEOTIDE SEQUENCE [LARGE SCALE GENOMIC DNA]</scope>
    <source>
        <strain evidence="5 6">PCC 9333</strain>
    </source>
</reference>
<dbReference type="OrthoDB" id="428332at2"/>
<dbReference type="GO" id="GO:0001965">
    <property type="term" value="F:G-protein alpha-subunit binding"/>
    <property type="evidence" value="ECO:0007669"/>
    <property type="project" value="TreeGrafter"/>
</dbReference>
<dbReference type="PROSITE" id="PS50005">
    <property type="entry name" value="TPR"/>
    <property type="match status" value="1"/>
</dbReference>
<dbReference type="InterPro" id="IPR011990">
    <property type="entry name" value="TPR-like_helical_dom_sf"/>
</dbReference>
<dbReference type="SUPFAM" id="SSF48452">
    <property type="entry name" value="TPR-like"/>
    <property type="match status" value="1"/>
</dbReference>
<evidence type="ECO:0000256" key="4">
    <source>
        <dbReference type="PROSITE-ProRule" id="PRU00339"/>
    </source>
</evidence>
<keyword evidence="2" id="KW-0963">Cytoplasm</keyword>
<dbReference type="InterPro" id="IPR052386">
    <property type="entry name" value="GPSM"/>
</dbReference>
<dbReference type="Pfam" id="PF13424">
    <property type="entry name" value="TPR_12"/>
    <property type="match status" value="1"/>
</dbReference>
<evidence type="ECO:0000256" key="2">
    <source>
        <dbReference type="ARBA" id="ARBA00022490"/>
    </source>
</evidence>
<dbReference type="PANTHER" id="PTHR45954:SF1">
    <property type="entry name" value="LD33695P"/>
    <property type="match status" value="1"/>
</dbReference>
<dbReference type="eggNOG" id="COG0457">
    <property type="taxonomic scope" value="Bacteria"/>
</dbReference>
<dbReference type="AlphaFoldDB" id="K9VW75"/>
<dbReference type="RefSeq" id="WP_015201936.1">
    <property type="nucleotide sequence ID" value="NC_019753.1"/>
</dbReference>
<name>K9VW75_9CYAN</name>
<keyword evidence="6" id="KW-1185">Reference proteome</keyword>
<gene>
    <name evidence="5" type="ORF">Cri9333_0899</name>
</gene>
<dbReference type="HOGENOM" id="CLU_434575_0_0_3"/>
<dbReference type="Proteomes" id="UP000010472">
    <property type="component" value="Chromosome"/>
</dbReference>
<dbReference type="PANTHER" id="PTHR45954">
    <property type="entry name" value="LD33695P"/>
    <property type="match status" value="1"/>
</dbReference>
<protein>
    <submittedName>
        <fullName evidence="5">Tetratricopeptide TPR_1 repeat-containing protein</fullName>
    </submittedName>
</protein>
<dbReference type="EMBL" id="CP003620">
    <property type="protein sequence ID" value="AFZ11814.1"/>
    <property type="molecule type" value="Genomic_DNA"/>
</dbReference>